<dbReference type="EMBL" id="CP011043">
    <property type="protein sequence ID" value="AJW78344.1"/>
    <property type="molecule type" value="Genomic_DNA"/>
</dbReference>
<name>A0A0D5CGC5_9MICO</name>
<organism evidence="1 2">
    <name type="scientific">Clavibacter michiganensis subsp. insidiosus</name>
    <dbReference type="NCBI Taxonomy" id="33014"/>
    <lineage>
        <taxon>Bacteria</taxon>
        <taxon>Bacillati</taxon>
        <taxon>Actinomycetota</taxon>
        <taxon>Actinomycetes</taxon>
        <taxon>Micrococcales</taxon>
        <taxon>Microbacteriaceae</taxon>
        <taxon>Clavibacter</taxon>
    </lineage>
</organism>
<proteinExistence type="predicted"/>
<dbReference type="InterPro" id="IPR027417">
    <property type="entry name" value="P-loop_NTPase"/>
</dbReference>
<dbReference type="KEGG" id="cmh:VO01_03685"/>
<accession>A0A0D5CGC5</accession>
<gene>
    <name evidence="1" type="ORF">VO01_03685</name>
</gene>
<dbReference type="Proteomes" id="UP000032604">
    <property type="component" value="Chromosome"/>
</dbReference>
<reference evidence="1 2" key="1">
    <citation type="journal article" date="2015" name="Genome Announc.">
        <title>Complete Genome Sequence of Clavibacter michiganensis subsp. insidiosus R1-1 Using PacBio Single-Molecule Real-Time Technology.</title>
        <authorList>
            <person name="Lu Y."/>
            <person name="Samac D.A."/>
            <person name="Glazebrook J."/>
            <person name="Ishimaru C.A."/>
        </authorList>
    </citation>
    <scope>NUCLEOTIDE SEQUENCE [LARGE SCALE GENOMIC DNA]</scope>
    <source>
        <strain evidence="1 2">R1-1</strain>
    </source>
</reference>
<dbReference type="SUPFAM" id="SSF52540">
    <property type="entry name" value="P-loop containing nucleoside triphosphate hydrolases"/>
    <property type="match status" value="1"/>
</dbReference>
<dbReference type="PATRIC" id="fig|33014.5.peg.773"/>
<evidence type="ECO:0000313" key="2">
    <source>
        <dbReference type="Proteomes" id="UP000032604"/>
    </source>
</evidence>
<dbReference type="InterPro" id="IPR025103">
    <property type="entry name" value="DUF4011"/>
</dbReference>
<dbReference type="HOGENOM" id="CLU_000788_1_0_11"/>
<dbReference type="AlphaFoldDB" id="A0A0D5CGC5"/>
<sequence length="1268" mass="137809">MWRANERSDDDDDLLSGFAAEPLEDPHVNASHNSTSPHDLRVGDVQLGSGNVAEPRWREWREQLAGIGGTSPLLHFVDAPGSRIELSTTHPGGLAQFITGKTTLLSSLIRDELALRSARKAANRITQKGIELVSARGIESIHLAIGLAEWRFADEQFRAPVLLRPLAIRRHGSDYEVRLKGQPFLNPALARALEEQFQITLDADSFVALAVQNGAFKPQPVIDRLRGLTSHLPTFAVQPRLVVSSFAEVGQALAEDAAHLEHLVIDAIAGNPTAKWGVGEAYAPVDPIPQDQRPPVTDTLLLDADPEQEYVIAQINAGNSLVVTTLPGTGGTQTIVNSIGCLVAQHKRVLVVSPRASSLKGIAQRLTDVGLPGLAVAPKSLKRDVVQSIVRNEKAAPAQTAEVDDALVRLRHVLLDYRFALGRPDRDLGVSVLDALGELSRLALLPDPPATTARLTREAVVAIAHDRASAAASLVKAASLGEFRYGPGDSPWYGATFSTSAAATHAHDLAKSLSADGLPRLLERADELIGQTRMRAYTSIDELGVYLRLLLDVRETLDKFQPVVFDRSLSEIIAATGSRRDAPEMTSITRRRLRKLAREYVRPGVHISDMHASLTAIQKQRILWQRYVAVGSTPEVPRGISDVHVRYQEVAADLQVLDEPLSMLTRPTPLGELPIAELREKVAQLAEDSEVLQNLQERTSLLAELRRLDLDPLLRDLSDRHVPQEAVAAELELAWWQSVLEQMLAGDKALLNANTSVLDRLESDFRLVDEAHATASAGLLAWQLAETWKIGVVDWPEEAHHLRQLLGGSAPVDAAALHHSAPHLSRTIAPVWLASPYEVPAITDEMPFDAVFLVDAGAMTLAEALGGIRRGKQTVVFGDPVTQTPSPFTIAVVPQPERSTPQLADDDSTLEVRHADSALARLGELLPTLSLTRSYRAGGEDLAELVNRRFYGGRIQSLPWAGTFLGHGSLSLDFVADGHGMPDEDTGAVESVDAEVIRVVELVLDHASHRPRESLMVITASARHAVRVQQAVLHAAAKRSDVTEFFIGDRAEPFMVATLEQCVAQSRDRVIFSVGYGRTPHGRVLSNFGALAAPGGERLLAVAMTRARRSMVVVSCFQPADIDQDRMKHGIVALAQILSEAEARFKEDPIPDDGDAMLVDLARRLEGLGLAPALGHRDKLGLVASYGGRAIAIETDPVVNQTSLRESLRLRPEMLKRLGWHYLRVHSFELFADPDAVARRIATALGAISDAHPVTAPVQVQAGAHRAE</sequence>
<dbReference type="Pfam" id="PF13195">
    <property type="entry name" value="DUF4011"/>
    <property type="match status" value="1"/>
</dbReference>
<evidence type="ECO:0000313" key="1">
    <source>
        <dbReference type="EMBL" id="AJW78344.1"/>
    </source>
</evidence>
<protein>
    <submittedName>
        <fullName evidence="1">ATPase AAA</fullName>
    </submittedName>
</protein>
<dbReference type="Gene3D" id="3.40.50.300">
    <property type="entry name" value="P-loop containing nucleotide triphosphate hydrolases"/>
    <property type="match status" value="2"/>
</dbReference>